<dbReference type="SUPFAM" id="SSF52540">
    <property type="entry name" value="P-loop containing nucleoside triphosphate hydrolases"/>
    <property type="match status" value="1"/>
</dbReference>
<proteinExistence type="predicted"/>
<dbReference type="GO" id="GO:0061630">
    <property type="term" value="F:ubiquitin protein ligase activity"/>
    <property type="evidence" value="ECO:0007669"/>
    <property type="project" value="TreeGrafter"/>
</dbReference>
<protein>
    <recommendedName>
        <fullName evidence="2">Helicase C-terminal domain-containing protein</fullName>
    </recommendedName>
</protein>
<dbReference type="Gene3D" id="3.40.50.300">
    <property type="entry name" value="P-loop containing nucleotide triphosphate hydrolases"/>
    <property type="match status" value="1"/>
</dbReference>
<organism evidence="3 4">
    <name type="scientific">Caenorhabditis angaria</name>
    <dbReference type="NCBI Taxonomy" id="860376"/>
    <lineage>
        <taxon>Eukaryota</taxon>
        <taxon>Metazoa</taxon>
        <taxon>Ecdysozoa</taxon>
        <taxon>Nematoda</taxon>
        <taxon>Chromadorea</taxon>
        <taxon>Rhabditida</taxon>
        <taxon>Rhabditina</taxon>
        <taxon>Rhabditomorpha</taxon>
        <taxon>Rhabditoidea</taxon>
        <taxon>Rhabditidae</taxon>
        <taxon>Peloderinae</taxon>
        <taxon>Caenorhabditis</taxon>
    </lineage>
</organism>
<dbReference type="Pfam" id="PF00271">
    <property type="entry name" value="Helicase_C"/>
    <property type="match status" value="1"/>
</dbReference>
<dbReference type="InterPro" id="IPR027417">
    <property type="entry name" value="P-loop_NTPase"/>
</dbReference>
<dbReference type="PANTHER" id="PTHR45865">
    <property type="entry name" value="E3 UBIQUITIN-PROTEIN LIGASE SHPRH FAMILY MEMBER"/>
    <property type="match status" value="1"/>
</dbReference>
<dbReference type="Proteomes" id="UP001152747">
    <property type="component" value="Unassembled WGS sequence"/>
</dbReference>
<evidence type="ECO:0000313" key="4">
    <source>
        <dbReference type="Proteomes" id="UP001152747"/>
    </source>
</evidence>
<reference evidence="3" key="1">
    <citation type="submission" date="2022-11" db="EMBL/GenBank/DDBJ databases">
        <authorList>
            <person name="Kikuchi T."/>
        </authorList>
    </citation>
    <scope>NUCLEOTIDE SEQUENCE</scope>
    <source>
        <strain evidence="3">PS1010</strain>
    </source>
</reference>
<keyword evidence="4" id="KW-1185">Reference proteome</keyword>
<sequence>MQKAKMPFIEISRSEYGKRVFTFEFSDSTKILLCSLSMCANGLNLTQANHIIFLDPTHLSSVVAQAIGRISRYGQCREMKVYHMIVESSIDEELRRIATSEGQEAGLLQQKERSGWTIGEIRQIFGIAH</sequence>
<dbReference type="OrthoDB" id="423559at2759"/>
<dbReference type="EMBL" id="CANHGI010000004">
    <property type="protein sequence ID" value="CAI5447032.1"/>
    <property type="molecule type" value="Genomic_DNA"/>
</dbReference>
<dbReference type="GO" id="GO:0016787">
    <property type="term" value="F:hydrolase activity"/>
    <property type="evidence" value="ECO:0007669"/>
    <property type="project" value="UniProtKB-KW"/>
</dbReference>
<dbReference type="GO" id="GO:0000209">
    <property type="term" value="P:protein polyubiquitination"/>
    <property type="evidence" value="ECO:0007669"/>
    <property type="project" value="TreeGrafter"/>
</dbReference>
<name>A0A9P1IK44_9PELO</name>
<dbReference type="GO" id="GO:0005634">
    <property type="term" value="C:nucleus"/>
    <property type="evidence" value="ECO:0007669"/>
    <property type="project" value="TreeGrafter"/>
</dbReference>
<feature type="domain" description="Helicase C-terminal" evidence="2">
    <location>
        <begin position="24"/>
        <end position="74"/>
    </location>
</feature>
<evidence type="ECO:0000256" key="1">
    <source>
        <dbReference type="ARBA" id="ARBA00022801"/>
    </source>
</evidence>
<dbReference type="InterPro" id="IPR001650">
    <property type="entry name" value="Helicase_C-like"/>
</dbReference>
<evidence type="ECO:0000313" key="3">
    <source>
        <dbReference type="EMBL" id="CAI5447032.1"/>
    </source>
</evidence>
<accession>A0A9P1IK44</accession>
<dbReference type="CDD" id="cd18793">
    <property type="entry name" value="SF2_C_SNF"/>
    <property type="match status" value="1"/>
</dbReference>
<dbReference type="AlphaFoldDB" id="A0A9P1IK44"/>
<dbReference type="InterPro" id="IPR049730">
    <property type="entry name" value="SNF2/RAD54-like_C"/>
</dbReference>
<comment type="caution">
    <text evidence="3">The sequence shown here is derived from an EMBL/GenBank/DDBJ whole genome shotgun (WGS) entry which is preliminary data.</text>
</comment>
<dbReference type="GO" id="GO:0006974">
    <property type="term" value="P:DNA damage response"/>
    <property type="evidence" value="ECO:0007669"/>
    <property type="project" value="TreeGrafter"/>
</dbReference>
<dbReference type="InterPro" id="IPR052583">
    <property type="entry name" value="ATP-helicase/E3_Ub-Ligase"/>
</dbReference>
<evidence type="ECO:0000259" key="2">
    <source>
        <dbReference type="Pfam" id="PF00271"/>
    </source>
</evidence>
<dbReference type="PANTHER" id="PTHR45865:SF1">
    <property type="entry name" value="E3 UBIQUITIN-PROTEIN LIGASE SHPRH"/>
    <property type="match status" value="1"/>
</dbReference>
<keyword evidence="1" id="KW-0378">Hydrolase</keyword>
<gene>
    <name evidence="3" type="ORF">CAMP_LOCUS9669</name>
</gene>